<accession>Q0UIQ0</accession>
<protein>
    <submittedName>
        <fullName evidence="1">Uncharacterized protein</fullName>
    </submittedName>
</protein>
<evidence type="ECO:0000313" key="2">
    <source>
        <dbReference type="Proteomes" id="UP000001055"/>
    </source>
</evidence>
<proteinExistence type="predicted"/>
<dbReference type="HOGENOM" id="CLU_1835850_0_0_1"/>
<dbReference type="Proteomes" id="UP000001055">
    <property type="component" value="Unassembled WGS sequence"/>
</dbReference>
<dbReference type="InParanoid" id="Q0UIQ0"/>
<dbReference type="KEGG" id="pno:SNOG_08364"/>
<sequence>MRNRVPYMLWDIPNDVGKHDDAGLEGLPADRKHPVVFGELQNNARHGVWYTTAGIRSSPANPSGYTPPETFLTVEDIVGNARSSNHRTRNTLIQHELPCGNQGSEQATCPAHGLERKSDIALLEVTVSDGPRRMPPSIET</sequence>
<organism evidence="1 2">
    <name type="scientific">Phaeosphaeria nodorum (strain SN15 / ATCC MYA-4574 / FGSC 10173)</name>
    <name type="common">Glume blotch fungus</name>
    <name type="synonym">Parastagonospora nodorum</name>
    <dbReference type="NCBI Taxonomy" id="321614"/>
    <lineage>
        <taxon>Eukaryota</taxon>
        <taxon>Fungi</taxon>
        <taxon>Dikarya</taxon>
        <taxon>Ascomycota</taxon>
        <taxon>Pezizomycotina</taxon>
        <taxon>Dothideomycetes</taxon>
        <taxon>Pleosporomycetidae</taxon>
        <taxon>Pleosporales</taxon>
        <taxon>Pleosporineae</taxon>
        <taxon>Phaeosphaeriaceae</taxon>
        <taxon>Parastagonospora</taxon>
    </lineage>
</organism>
<name>Q0UIQ0_PHANO</name>
<reference evidence="2" key="1">
    <citation type="journal article" date="2007" name="Plant Cell">
        <title>Dothideomycete-plant interactions illuminated by genome sequencing and EST analysis of the wheat pathogen Stagonospora nodorum.</title>
        <authorList>
            <person name="Hane J.K."/>
            <person name="Lowe R.G."/>
            <person name="Solomon P.S."/>
            <person name="Tan K.C."/>
            <person name="Schoch C.L."/>
            <person name="Spatafora J.W."/>
            <person name="Crous P.W."/>
            <person name="Kodira C."/>
            <person name="Birren B.W."/>
            <person name="Galagan J.E."/>
            <person name="Torriani S.F."/>
            <person name="McDonald B.A."/>
            <person name="Oliver R.P."/>
        </authorList>
    </citation>
    <scope>NUCLEOTIDE SEQUENCE [LARGE SCALE GENOMIC DNA]</scope>
    <source>
        <strain evidence="2">SN15 / ATCC MYA-4574 / FGSC 10173</strain>
    </source>
</reference>
<dbReference type="GeneID" id="5975580"/>
<dbReference type="RefSeq" id="XP_001798682.1">
    <property type="nucleotide sequence ID" value="XM_001798630.1"/>
</dbReference>
<gene>
    <name evidence="1" type="ORF">SNOG_08364</name>
</gene>
<dbReference type="AlphaFoldDB" id="Q0UIQ0"/>
<evidence type="ECO:0000313" key="1">
    <source>
        <dbReference type="EMBL" id="EAT84640.1"/>
    </source>
</evidence>
<dbReference type="EMBL" id="CH445336">
    <property type="protein sequence ID" value="EAT84640.1"/>
    <property type="molecule type" value="Genomic_DNA"/>
</dbReference>